<feature type="region of interest" description="Disordered" evidence="2">
    <location>
        <begin position="148"/>
        <end position="196"/>
    </location>
</feature>
<accession>A0A9P5VQH2</accession>
<evidence type="ECO:0000256" key="1">
    <source>
        <dbReference type="PROSITE-ProRule" id="PRU00221"/>
    </source>
</evidence>
<feature type="domain" description="F-box" evidence="3">
    <location>
        <begin position="22"/>
        <end position="68"/>
    </location>
</feature>
<dbReference type="PROSITE" id="PS50294">
    <property type="entry name" value="WD_REPEATS_REGION"/>
    <property type="match status" value="1"/>
</dbReference>
<keyword evidence="1" id="KW-0853">WD repeat</keyword>
<evidence type="ECO:0000313" key="5">
    <source>
        <dbReference type="Proteomes" id="UP000696485"/>
    </source>
</evidence>
<dbReference type="Pfam" id="PF00400">
    <property type="entry name" value="WD40"/>
    <property type="match status" value="1"/>
</dbReference>
<dbReference type="Gene3D" id="2.130.10.10">
    <property type="entry name" value="YVTN repeat-like/Quinoprotein amine dehydrogenase"/>
    <property type="match status" value="1"/>
</dbReference>
<gene>
    <name evidence="4" type="ORF">BG006_007004</name>
</gene>
<dbReference type="SUPFAM" id="SSF81383">
    <property type="entry name" value="F-box domain"/>
    <property type="match status" value="1"/>
</dbReference>
<organism evidence="4 5">
    <name type="scientific">Podila minutissima</name>
    <dbReference type="NCBI Taxonomy" id="64525"/>
    <lineage>
        <taxon>Eukaryota</taxon>
        <taxon>Fungi</taxon>
        <taxon>Fungi incertae sedis</taxon>
        <taxon>Mucoromycota</taxon>
        <taxon>Mortierellomycotina</taxon>
        <taxon>Mortierellomycetes</taxon>
        <taxon>Mortierellales</taxon>
        <taxon>Mortierellaceae</taxon>
        <taxon>Podila</taxon>
    </lineage>
</organism>
<protein>
    <recommendedName>
        <fullName evidence="3">F-box domain-containing protein</fullName>
    </recommendedName>
</protein>
<reference evidence="4" key="1">
    <citation type="journal article" date="2020" name="Fungal Divers.">
        <title>Resolving the Mortierellaceae phylogeny through synthesis of multi-gene phylogenetics and phylogenomics.</title>
        <authorList>
            <person name="Vandepol N."/>
            <person name="Liber J."/>
            <person name="Desiro A."/>
            <person name="Na H."/>
            <person name="Kennedy M."/>
            <person name="Barry K."/>
            <person name="Grigoriev I.V."/>
            <person name="Miller A.N."/>
            <person name="O'Donnell K."/>
            <person name="Stajich J.E."/>
            <person name="Bonito G."/>
        </authorList>
    </citation>
    <scope>NUCLEOTIDE SEQUENCE</scope>
    <source>
        <strain evidence="4">NVP1</strain>
    </source>
</reference>
<feature type="repeat" description="WD" evidence="1">
    <location>
        <begin position="259"/>
        <end position="290"/>
    </location>
</feature>
<name>A0A9P5VQH2_9FUNG</name>
<dbReference type="InterPro" id="IPR015943">
    <property type="entry name" value="WD40/YVTN_repeat-like_dom_sf"/>
</dbReference>
<dbReference type="AlphaFoldDB" id="A0A9P5VQH2"/>
<feature type="compositionally biased region" description="Polar residues" evidence="2">
    <location>
        <begin position="161"/>
        <end position="196"/>
    </location>
</feature>
<evidence type="ECO:0000313" key="4">
    <source>
        <dbReference type="EMBL" id="KAF9336896.1"/>
    </source>
</evidence>
<dbReference type="Gene3D" id="1.20.1280.50">
    <property type="match status" value="1"/>
</dbReference>
<dbReference type="PROSITE" id="PS50082">
    <property type="entry name" value="WD_REPEATS_2"/>
    <property type="match status" value="1"/>
</dbReference>
<dbReference type="Proteomes" id="UP000696485">
    <property type="component" value="Unassembled WGS sequence"/>
</dbReference>
<dbReference type="EMBL" id="JAAAUY010000043">
    <property type="protein sequence ID" value="KAF9336896.1"/>
    <property type="molecule type" value="Genomic_DNA"/>
</dbReference>
<dbReference type="InterPro" id="IPR001810">
    <property type="entry name" value="F-box_dom"/>
</dbReference>
<dbReference type="SUPFAM" id="SSF50978">
    <property type="entry name" value="WD40 repeat-like"/>
    <property type="match status" value="1"/>
</dbReference>
<dbReference type="SMART" id="SM00320">
    <property type="entry name" value="WD40"/>
    <property type="match status" value="1"/>
</dbReference>
<dbReference type="InterPro" id="IPR036047">
    <property type="entry name" value="F-box-like_dom_sf"/>
</dbReference>
<proteinExistence type="predicted"/>
<evidence type="ECO:0000256" key="2">
    <source>
        <dbReference type="SAM" id="MobiDB-lite"/>
    </source>
</evidence>
<dbReference type="InterPro" id="IPR001680">
    <property type="entry name" value="WD40_rpt"/>
</dbReference>
<dbReference type="Pfam" id="PF12937">
    <property type="entry name" value="F-box-like"/>
    <property type="match status" value="1"/>
</dbReference>
<evidence type="ECO:0000259" key="3">
    <source>
        <dbReference type="Pfam" id="PF12937"/>
    </source>
</evidence>
<dbReference type="InterPro" id="IPR036322">
    <property type="entry name" value="WD40_repeat_dom_sf"/>
</dbReference>
<comment type="caution">
    <text evidence="4">The sequence shown here is derived from an EMBL/GenBank/DDBJ whole genome shotgun (WGS) entry which is preliminary data.</text>
</comment>
<keyword evidence="5" id="KW-1185">Reference proteome</keyword>
<sequence>MSPHSPHKLHIGHPTIPTLGIHILPNEVLLAIFIHVARIHPKALSRIAQVCRHWRRITTVFEPHLWNTALLSTFPLADFEPHHTSPNTNQGPGYILGSGCEASRDWKTKFRIHSGWASRQAQNYVVGPCRPETISSALRFHPMVESGQEDRQHYHNHNHHSLPQGTQDDICASSSSKSTSPNQFSGSYNNGRSSTPSSIPVAVLGSNDDALSCSLCTYSDLCVIPHTDGICVRTHRHAEGARMQVLDRTMQCCVAVEDVHGHQDLVSGMAVNDDGTVLVSSSIDATVRVWLVQDAFRSRGGPGGAAADLYTSRDLGLGVYAVALQGGVVGSGSVIEGYQLHDVATGQLLLDLDEPLLSREHFRFESADFQHYASRMAITETVVVTNSKLRGLLCVWDRGSGKLLYRVRACPLPTTTALRCNEEDMEKTRACSRSNRQKMMTHNPDEMVGVQLMQPTNNISQAIGDAAMDGVLQDEVETIHTFKLSSSGATLMCTMCDGRVSLFEFGKLSQGPTKMLRLPSRQVAGQHQCGYSAWIWSKDSEDQQQLVLV</sequence>